<proteinExistence type="predicted"/>
<dbReference type="RefSeq" id="WP_276732896.1">
    <property type="nucleotide sequence ID" value="NZ_JAFKMR010000039.1"/>
</dbReference>
<gene>
    <name evidence="2" type="ORF">J0I24_15760</name>
</gene>
<evidence type="ECO:0000313" key="2">
    <source>
        <dbReference type="EMBL" id="MBN8745728.1"/>
    </source>
</evidence>
<sequence>MNKTETLRQSAAAANEKRLAHLAQQIETVRQAKHQRVEDLATSLEPLAQAMAALSDETLQTLMLIEHRTREQAEAFTSQLQDEVRSFREATAAARKAADRMKQSTQGLRWRHYALALVMGLLTAGLVSGFWLWVAPPKIQNTLNLDPQALAQDLAPAIAALKLSRNK</sequence>
<dbReference type="InterPro" id="IPR020369">
    <property type="entry name" value="Mobilisation_protein_B"/>
</dbReference>
<dbReference type="Pfam" id="PF17511">
    <property type="entry name" value="Mobilization_B"/>
    <property type="match status" value="1"/>
</dbReference>
<organism evidence="2 3">
    <name type="scientific">Thiomonas arsenitoxydans (strain DSM 22701 / CIP 110005 / 3As)</name>
    <dbReference type="NCBI Taxonomy" id="426114"/>
    <lineage>
        <taxon>Bacteria</taxon>
        <taxon>Pseudomonadati</taxon>
        <taxon>Pseudomonadota</taxon>
        <taxon>Betaproteobacteria</taxon>
        <taxon>Burkholderiales</taxon>
        <taxon>Thiomonas</taxon>
    </lineage>
</organism>
<accession>A0A8I1MY32</accession>
<dbReference type="EMBL" id="JAFKMR010000039">
    <property type="protein sequence ID" value="MBN8745728.1"/>
    <property type="molecule type" value="Genomic_DNA"/>
</dbReference>
<keyword evidence="1" id="KW-0812">Transmembrane</keyword>
<keyword evidence="1" id="KW-1133">Transmembrane helix</keyword>
<protein>
    <submittedName>
        <fullName evidence="2">Mobilization protein</fullName>
    </submittedName>
</protein>
<comment type="caution">
    <text evidence="2">The sequence shown here is derived from an EMBL/GenBank/DDBJ whole genome shotgun (WGS) entry which is preliminary data.</text>
</comment>
<evidence type="ECO:0000313" key="3">
    <source>
        <dbReference type="Proteomes" id="UP000664800"/>
    </source>
</evidence>
<feature type="transmembrane region" description="Helical" evidence="1">
    <location>
        <begin position="110"/>
        <end position="134"/>
    </location>
</feature>
<reference evidence="2" key="1">
    <citation type="submission" date="2021-02" db="EMBL/GenBank/DDBJ databases">
        <title>Thiocyanate and organic carbon inputs drive convergent selection for specific autotrophic Afipia and Thiobacillus strains within complex microbiomes.</title>
        <authorList>
            <person name="Huddy R.J."/>
            <person name="Sachdeva R."/>
            <person name="Kadzinga F."/>
            <person name="Kantor R.S."/>
            <person name="Harrison S.T.L."/>
            <person name="Banfield J.F."/>
        </authorList>
    </citation>
    <scope>NUCLEOTIDE SEQUENCE</scope>
    <source>
        <strain evidence="2">SCN18_13_7_16_R3_B_64_19</strain>
    </source>
</reference>
<dbReference type="Proteomes" id="UP000664800">
    <property type="component" value="Unassembled WGS sequence"/>
</dbReference>
<name>A0A8I1MY32_THIA3</name>
<dbReference type="AlphaFoldDB" id="A0A8I1MY32"/>
<keyword evidence="1" id="KW-0472">Membrane</keyword>
<evidence type="ECO:0000256" key="1">
    <source>
        <dbReference type="SAM" id="Phobius"/>
    </source>
</evidence>